<dbReference type="Proteomes" id="UP001499994">
    <property type="component" value="Unassembled WGS sequence"/>
</dbReference>
<organism evidence="3 4">
    <name type="scientific">Gibbsiella dentisursi</name>
    <dbReference type="NCBI Taxonomy" id="796890"/>
    <lineage>
        <taxon>Bacteria</taxon>
        <taxon>Pseudomonadati</taxon>
        <taxon>Pseudomonadota</taxon>
        <taxon>Gammaproteobacteria</taxon>
        <taxon>Enterobacterales</taxon>
        <taxon>Yersiniaceae</taxon>
        <taxon>Gibbsiella</taxon>
    </lineage>
</organism>
<evidence type="ECO:0000256" key="1">
    <source>
        <dbReference type="SAM" id="SignalP"/>
    </source>
</evidence>
<dbReference type="Pfam" id="PF18602">
    <property type="entry name" value="Rap1a"/>
    <property type="match status" value="1"/>
</dbReference>
<keyword evidence="4" id="KW-1185">Reference proteome</keyword>
<evidence type="ECO:0000313" key="3">
    <source>
        <dbReference type="EMBL" id="GAA3894274.1"/>
    </source>
</evidence>
<gene>
    <name evidence="3" type="ORF">GCM10022405_19710</name>
</gene>
<sequence>MKRMRFFLTVTASTIFLTSFLVSANPDSSQLLIRDQKSLWPENVNLTGDKFLQAWTSKSNEQERLKADMYLLGVLDATEGKSWCNYQTLKTITLQEIIYSYFKKLPQVRLDERAASLIEEALTQNHSCKNGVKQ</sequence>
<comment type="caution">
    <text evidence="3">The sequence shown here is derived from an EMBL/GenBank/DDBJ whole genome shotgun (WGS) entry which is preliminary data.</text>
</comment>
<dbReference type="Gene3D" id="1.10.890.40">
    <property type="match status" value="1"/>
</dbReference>
<dbReference type="EMBL" id="BAABDG010000002">
    <property type="protein sequence ID" value="GAA3894274.1"/>
    <property type="molecule type" value="Genomic_DNA"/>
</dbReference>
<accession>A0ABP7L587</accession>
<evidence type="ECO:0000259" key="2">
    <source>
        <dbReference type="Pfam" id="PF18602"/>
    </source>
</evidence>
<protein>
    <recommendedName>
        <fullName evidence="2">Rap1a immunity protein domain-containing protein</fullName>
    </recommendedName>
</protein>
<feature type="chain" id="PRO_5045400017" description="Rap1a immunity protein domain-containing protein" evidence="1">
    <location>
        <begin position="25"/>
        <end position="134"/>
    </location>
</feature>
<proteinExistence type="predicted"/>
<keyword evidence="1" id="KW-0732">Signal</keyword>
<feature type="signal peptide" evidence="1">
    <location>
        <begin position="1"/>
        <end position="24"/>
    </location>
</feature>
<dbReference type="RefSeq" id="WP_346080597.1">
    <property type="nucleotide sequence ID" value="NZ_BAABDG010000002.1"/>
</dbReference>
<feature type="domain" description="Rap1a immunity protein" evidence="2">
    <location>
        <begin position="48"/>
        <end position="128"/>
    </location>
</feature>
<dbReference type="InterPro" id="IPR041238">
    <property type="entry name" value="Rap1a"/>
</dbReference>
<name>A0ABP7L587_9GAMM</name>
<reference evidence="4" key="1">
    <citation type="journal article" date="2019" name="Int. J. Syst. Evol. Microbiol.">
        <title>The Global Catalogue of Microorganisms (GCM) 10K type strain sequencing project: providing services to taxonomists for standard genome sequencing and annotation.</title>
        <authorList>
            <consortium name="The Broad Institute Genomics Platform"/>
            <consortium name="The Broad Institute Genome Sequencing Center for Infectious Disease"/>
            <person name="Wu L."/>
            <person name="Ma J."/>
        </authorList>
    </citation>
    <scope>NUCLEOTIDE SEQUENCE [LARGE SCALE GENOMIC DNA]</scope>
    <source>
        <strain evidence="4">JCM 17201</strain>
    </source>
</reference>
<evidence type="ECO:0000313" key="4">
    <source>
        <dbReference type="Proteomes" id="UP001499994"/>
    </source>
</evidence>